<dbReference type="Proteomes" id="UP001153050">
    <property type="component" value="Unassembled WGS sequence"/>
</dbReference>
<organism evidence="1 2">
    <name type="scientific">Mesorhizobium escarrei</name>
    <dbReference type="NCBI Taxonomy" id="666018"/>
    <lineage>
        <taxon>Bacteria</taxon>
        <taxon>Pseudomonadati</taxon>
        <taxon>Pseudomonadota</taxon>
        <taxon>Alphaproteobacteria</taxon>
        <taxon>Hyphomicrobiales</taxon>
        <taxon>Phyllobacteriaceae</taxon>
        <taxon>Mesorhizobium</taxon>
    </lineage>
</organism>
<sequence length="89" mass="10191">MSEMIWSFQTRNFKVVCEAAEPIFIDPFVHSQEVIDAINRDDAMLTHLHARVYWRGKEVGHARKVDCIHGSAPSRMMPNIDMHLIAPSS</sequence>
<name>A0ABN8JU62_9HYPH</name>
<accession>A0ABN8JU62</accession>
<keyword evidence="2" id="KW-1185">Reference proteome</keyword>
<gene>
    <name evidence="1" type="ORF">MES5069_270070</name>
</gene>
<protein>
    <submittedName>
        <fullName evidence="1">Uncharacterized protein</fullName>
    </submittedName>
</protein>
<proteinExistence type="predicted"/>
<dbReference type="RefSeq" id="WP_254018471.1">
    <property type="nucleotide sequence ID" value="NZ_CAKXZT010000121.1"/>
</dbReference>
<reference evidence="1 2" key="1">
    <citation type="submission" date="2022-03" db="EMBL/GenBank/DDBJ databases">
        <authorList>
            <person name="Brunel B."/>
        </authorList>
    </citation>
    <scope>NUCLEOTIDE SEQUENCE [LARGE SCALE GENOMIC DNA]</scope>
    <source>
        <strain evidence="1">STM5069sample</strain>
    </source>
</reference>
<comment type="caution">
    <text evidence="1">The sequence shown here is derived from an EMBL/GenBank/DDBJ whole genome shotgun (WGS) entry which is preliminary data.</text>
</comment>
<evidence type="ECO:0000313" key="2">
    <source>
        <dbReference type="Proteomes" id="UP001153050"/>
    </source>
</evidence>
<evidence type="ECO:0000313" key="1">
    <source>
        <dbReference type="EMBL" id="CAH2400832.1"/>
    </source>
</evidence>
<dbReference type="EMBL" id="CAKXZT010000121">
    <property type="protein sequence ID" value="CAH2400832.1"/>
    <property type="molecule type" value="Genomic_DNA"/>
</dbReference>